<gene>
    <name evidence="14" type="ORF">Metal_3722</name>
</gene>
<comment type="pathway">
    <text evidence="1">Cofactor biosynthesis; tetrahydrofolate biosynthesis; 2-amino-4-hydroxy-6-hydroxymethyl-7,8-dihydropteridine diphosphate from 7,8-dihydroneopterin triphosphate: step 4/4.</text>
</comment>
<comment type="similarity">
    <text evidence="2">Belongs to the HPPK family.</text>
</comment>
<comment type="function">
    <text evidence="10">Catalyzes the transfer of pyrophosphate from adenosine triphosphate (ATP) to 6-hydroxymethyl-7,8-dihydropterin, an enzymatic step in folate biosynthesis pathway.</text>
</comment>
<evidence type="ECO:0000256" key="1">
    <source>
        <dbReference type="ARBA" id="ARBA00005051"/>
    </source>
</evidence>
<evidence type="ECO:0000259" key="13">
    <source>
        <dbReference type="Pfam" id="PF01288"/>
    </source>
</evidence>
<dbReference type="RefSeq" id="WP_005374671.1">
    <property type="nucleotide sequence ID" value="NZ_CM001475.1"/>
</dbReference>
<dbReference type="SUPFAM" id="SSF55083">
    <property type="entry name" value="6-hydroxymethyl-7,8-dihydropterin pyrophosphokinase, HPPK"/>
    <property type="match status" value="1"/>
</dbReference>
<accession>H8GHP9</accession>
<dbReference type="UniPathway" id="UPA00077">
    <property type="reaction ID" value="UER00155"/>
</dbReference>
<dbReference type="GO" id="GO:0046656">
    <property type="term" value="P:folic acid biosynthetic process"/>
    <property type="evidence" value="ECO:0007669"/>
    <property type="project" value="UniProtKB-KW"/>
</dbReference>
<evidence type="ECO:0000256" key="5">
    <source>
        <dbReference type="ARBA" id="ARBA00022679"/>
    </source>
</evidence>
<keyword evidence="7 14" id="KW-0418">Kinase</keyword>
<sequence length="167" mass="18080">MNKPNNGTVTAYLGLGSNLADPVKQVRSARADCAAVPGVRELAFSSLYRSPPMGPQDQPDYVNAVMAVSTDLTAPALLRQLQCIEQAHGRVRAGERWTARTLDLDLLIYGAHRIETGELTVPHPGLGQRAFVLYPLFEIAPALVIPGLGRIADLIVNCPRDGLERIE</sequence>
<dbReference type="GO" id="GO:0016301">
    <property type="term" value="F:kinase activity"/>
    <property type="evidence" value="ECO:0007669"/>
    <property type="project" value="UniProtKB-KW"/>
</dbReference>
<organism evidence="14 15">
    <name type="scientific">Methylomicrobium album BG8</name>
    <dbReference type="NCBI Taxonomy" id="686340"/>
    <lineage>
        <taxon>Bacteria</taxon>
        <taxon>Pseudomonadati</taxon>
        <taxon>Pseudomonadota</taxon>
        <taxon>Gammaproteobacteria</taxon>
        <taxon>Methylococcales</taxon>
        <taxon>Methylococcaceae</taxon>
        <taxon>Methylomicrobium</taxon>
    </lineage>
</organism>
<dbReference type="eggNOG" id="COG0801">
    <property type="taxonomic scope" value="Bacteria"/>
</dbReference>
<evidence type="ECO:0000256" key="7">
    <source>
        <dbReference type="ARBA" id="ARBA00022777"/>
    </source>
</evidence>
<evidence type="ECO:0000256" key="10">
    <source>
        <dbReference type="ARBA" id="ARBA00029409"/>
    </source>
</evidence>
<dbReference type="AlphaFoldDB" id="H8GHP9"/>
<keyword evidence="15" id="KW-1185">Reference proteome</keyword>
<dbReference type="Proteomes" id="UP000005090">
    <property type="component" value="Chromosome"/>
</dbReference>
<keyword evidence="9" id="KW-0289">Folate biosynthesis</keyword>
<dbReference type="Gene3D" id="3.30.70.560">
    <property type="entry name" value="7,8-Dihydro-6-hydroxymethylpterin-pyrophosphokinase HPPK"/>
    <property type="match status" value="1"/>
</dbReference>
<dbReference type="Pfam" id="PF01288">
    <property type="entry name" value="HPPK"/>
    <property type="match status" value="1"/>
</dbReference>
<dbReference type="HOGENOM" id="CLU_097916_2_3_6"/>
<reference evidence="14 15" key="1">
    <citation type="journal article" date="2013" name="Genome Announc.">
        <title>Genome Sequence of the Obligate Gammaproteobacterial Methanotroph Methylomicrobium album Strain BG8.</title>
        <authorList>
            <person name="Kits K.D."/>
            <person name="Kalyuzhnaya M.G."/>
            <person name="Klotz M.G."/>
            <person name="Jetten M.S."/>
            <person name="Op den Camp H.J."/>
            <person name="Vuilleumier S."/>
            <person name="Bringel F."/>
            <person name="Dispirito A.A."/>
            <person name="Murrell J.C."/>
            <person name="Bruce D."/>
            <person name="Cheng J.F."/>
            <person name="Copeland A."/>
            <person name="Goodwin L."/>
            <person name="Hauser L."/>
            <person name="Lajus A."/>
            <person name="Land M.L."/>
            <person name="Lapidus A."/>
            <person name="Lucas S."/>
            <person name="Medigue C."/>
            <person name="Pitluck S."/>
            <person name="Woyke T."/>
            <person name="Zeytun A."/>
            <person name="Stein L.Y."/>
        </authorList>
    </citation>
    <scope>NUCLEOTIDE SEQUENCE [LARGE SCALE GENOMIC DNA]</scope>
    <source>
        <strain evidence="14 15">BG8</strain>
    </source>
</reference>
<evidence type="ECO:0000256" key="2">
    <source>
        <dbReference type="ARBA" id="ARBA00005810"/>
    </source>
</evidence>
<dbReference type="GO" id="GO:0003848">
    <property type="term" value="F:2-amino-4-hydroxy-6-hydroxymethyldihydropteridine diphosphokinase activity"/>
    <property type="evidence" value="ECO:0007669"/>
    <property type="project" value="UniProtKB-EC"/>
</dbReference>
<dbReference type="NCBIfam" id="TIGR01498">
    <property type="entry name" value="folK"/>
    <property type="match status" value="1"/>
</dbReference>
<feature type="domain" description="7,8-dihydro-6-hydroxymethylpterin-pyrophosphokinase" evidence="13">
    <location>
        <begin position="12"/>
        <end position="141"/>
    </location>
</feature>
<evidence type="ECO:0000256" key="6">
    <source>
        <dbReference type="ARBA" id="ARBA00022741"/>
    </source>
</evidence>
<evidence type="ECO:0000313" key="15">
    <source>
        <dbReference type="Proteomes" id="UP000005090"/>
    </source>
</evidence>
<evidence type="ECO:0000256" key="9">
    <source>
        <dbReference type="ARBA" id="ARBA00022909"/>
    </source>
</evidence>
<dbReference type="GO" id="GO:0046654">
    <property type="term" value="P:tetrahydrofolate biosynthetic process"/>
    <property type="evidence" value="ECO:0007669"/>
    <property type="project" value="UniProtKB-UniPathway"/>
</dbReference>
<evidence type="ECO:0000256" key="3">
    <source>
        <dbReference type="ARBA" id="ARBA00013253"/>
    </source>
</evidence>
<dbReference type="CDD" id="cd00483">
    <property type="entry name" value="HPPK"/>
    <property type="match status" value="1"/>
</dbReference>
<dbReference type="PANTHER" id="PTHR43071:SF1">
    <property type="entry name" value="2-AMINO-4-HYDROXY-6-HYDROXYMETHYLDIHYDROPTERIDINE PYROPHOSPHOKINASE"/>
    <property type="match status" value="1"/>
</dbReference>
<keyword evidence="5" id="KW-0808">Transferase</keyword>
<dbReference type="GO" id="GO:0005524">
    <property type="term" value="F:ATP binding"/>
    <property type="evidence" value="ECO:0007669"/>
    <property type="project" value="UniProtKB-KW"/>
</dbReference>
<evidence type="ECO:0000256" key="4">
    <source>
        <dbReference type="ARBA" id="ARBA00016218"/>
    </source>
</evidence>
<dbReference type="PANTHER" id="PTHR43071">
    <property type="entry name" value="2-AMINO-4-HYDROXY-6-HYDROXYMETHYLDIHYDROPTERIDINE PYROPHOSPHOKINASE"/>
    <property type="match status" value="1"/>
</dbReference>
<name>H8GHP9_METAL</name>
<dbReference type="InterPro" id="IPR035907">
    <property type="entry name" value="Hppk_sf"/>
</dbReference>
<keyword evidence="8" id="KW-0067">ATP-binding</keyword>
<dbReference type="InterPro" id="IPR000550">
    <property type="entry name" value="Hppk"/>
</dbReference>
<dbReference type="EMBL" id="CM001475">
    <property type="protein sequence ID" value="EIC31367.1"/>
    <property type="molecule type" value="Genomic_DNA"/>
</dbReference>
<evidence type="ECO:0000313" key="14">
    <source>
        <dbReference type="EMBL" id="EIC31367.1"/>
    </source>
</evidence>
<evidence type="ECO:0000256" key="11">
    <source>
        <dbReference type="ARBA" id="ARBA00029766"/>
    </source>
</evidence>
<keyword evidence="6" id="KW-0547">Nucleotide-binding</keyword>
<protein>
    <recommendedName>
        <fullName evidence="4">2-amino-4-hydroxy-6-hydroxymethyldihydropteridine pyrophosphokinase</fullName>
        <ecNumber evidence="3">2.7.6.3</ecNumber>
    </recommendedName>
    <alternativeName>
        <fullName evidence="11">6-hydroxymethyl-7,8-dihydropterin pyrophosphokinase</fullName>
    </alternativeName>
    <alternativeName>
        <fullName evidence="12">7,8-dihydro-6-hydroxymethylpterin-pyrophosphokinase</fullName>
    </alternativeName>
</protein>
<dbReference type="STRING" id="686340.Metal_3722"/>
<evidence type="ECO:0000256" key="8">
    <source>
        <dbReference type="ARBA" id="ARBA00022840"/>
    </source>
</evidence>
<evidence type="ECO:0000256" key="12">
    <source>
        <dbReference type="ARBA" id="ARBA00033413"/>
    </source>
</evidence>
<proteinExistence type="inferred from homology"/>
<dbReference type="EC" id="2.7.6.3" evidence="3"/>